<feature type="signal peptide" evidence="1">
    <location>
        <begin position="1"/>
        <end position="18"/>
    </location>
</feature>
<keyword evidence="3" id="KW-1185">Reference proteome</keyword>
<comment type="caution">
    <text evidence="2">The sequence shown here is derived from an EMBL/GenBank/DDBJ whole genome shotgun (WGS) entry which is preliminary data.</text>
</comment>
<proteinExistence type="predicted"/>
<protein>
    <submittedName>
        <fullName evidence="2">Uncharacterized protein</fullName>
    </submittedName>
</protein>
<dbReference type="Proteomes" id="UP000820818">
    <property type="component" value="Linkage Group LG1"/>
</dbReference>
<dbReference type="EMBL" id="WJBH02000001">
    <property type="protein sequence ID" value="KAI9565395.1"/>
    <property type="molecule type" value="Genomic_DNA"/>
</dbReference>
<dbReference type="AlphaFoldDB" id="A0AAD5Q3E5"/>
<accession>A0AAD5Q3E5</accession>
<evidence type="ECO:0000313" key="3">
    <source>
        <dbReference type="Proteomes" id="UP000820818"/>
    </source>
</evidence>
<keyword evidence="1" id="KW-0732">Signal</keyword>
<organism evidence="2 3">
    <name type="scientific">Daphnia sinensis</name>
    <dbReference type="NCBI Taxonomy" id="1820382"/>
    <lineage>
        <taxon>Eukaryota</taxon>
        <taxon>Metazoa</taxon>
        <taxon>Ecdysozoa</taxon>
        <taxon>Arthropoda</taxon>
        <taxon>Crustacea</taxon>
        <taxon>Branchiopoda</taxon>
        <taxon>Diplostraca</taxon>
        <taxon>Cladocera</taxon>
        <taxon>Anomopoda</taxon>
        <taxon>Daphniidae</taxon>
        <taxon>Daphnia</taxon>
        <taxon>Daphnia similis group</taxon>
    </lineage>
</organism>
<gene>
    <name evidence="2" type="ORF">GHT06_009187</name>
</gene>
<evidence type="ECO:0000256" key="1">
    <source>
        <dbReference type="SAM" id="SignalP"/>
    </source>
</evidence>
<feature type="chain" id="PRO_5042063007" evidence="1">
    <location>
        <begin position="19"/>
        <end position="184"/>
    </location>
</feature>
<reference evidence="2 3" key="1">
    <citation type="submission" date="2022-05" db="EMBL/GenBank/DDBJ databases">
        <title>A multi-omics perspective on studying reproductive biology in Daphnia sinensis.</title>
        <authorList>
            <person name="Jia J."/>
        </authorList>
    </citation>
    <scope>NUCLEOTIDE SEQUENCE [LARGE SCALE GENOMIC DNA]</scope>
    <source>
        <strain evidence="2 3">WSL</strain>
    </source>
</reference>
<evidence type="ECO:0000313" key="2">
    <source>
        <dbReference type="EMBL" id="KAI9565395.1"/>
    </source>
</evidence>
<sequence length="184" mass="21337">MNLMIFLASILAVAVASGVNSKRQTNIQVSPDQDVAEFYRRGFYGGYRGHWRGRRSAVEAKPELEAGVEIADDQDTGEFYASRFYGNYGHPSYYSRYGNWRGRRSVGEVKPEVEPNFEVADQEANEFRRGYYGGHHGYWRGRRSTDENADTLQIEPDQDANENFRRGYYGHSYGRYGSWYGRHW</sequence>
<name>A0AAD5Q3E5_9CRUS</name>